<feature type="binding site" evidence="8 11">
    <location>
        <begin position="189"/>
        <end position="194"/>
    </location>
    <ligand>
        <name>NADP(+)</name>
        <dbReference type="ChEBI" id="CHEBI:58349"/>
    </ligand>
</feature>
<evidence type="ECO:0000256" key="8">
    <source>
        <dbReference type="HAMAP-Rule" id="MF_00087"/>
    </source>
</evidence>
<feature type="binding site" evidence="8 10">
    <location>
        <begin position="49"/>
        <end position="52"/>
    </location>
    <ligand>
        <name>substrate</name>
    </ligand>
</feature>
<dbReference type="InterPro" id="IPR036453">
    <property type="entry name" value="GluRdtase_dimer_dom_sf"/>
</dbReference>
<feature type="domain" description="Quinate/shikimate 5-dehydrogenase/glutamyl-tRNA reductase" evidence="15">
    <location>
        <begin position="172"/>
        <end position="302"/>
    </location>
</feature>
<dbReference type="EC" id="1.2.1.70" evidence="3 8"/>
<evidence type="ECO:0000313" key="17">
    <source>
        <dbReference type="EMBL" id="QIL48658.1"/>
    </source>
</evidence>
<comment type="subunit">
    <text evidence="8">Homodimer.</text>
</comment>
<proteinExistence type="inferred from homology"/>
<evidence type="ECO:0000256" key="2">
    <source>
        <dbReference type="ARBA" id="ARBA00005916"/>
    </source>
</evidence>
<dbReference type="Proteomes" id="UP000501747">
    <property type="component" value="Chromosome"/>
</dbReference>
<dbReference type="Pfam" id="PF05201">
    <property type="entry name" value="GlutR_N"/>
    <property type="match status" value="1"/>
</dbReference>
<comment type="domain">
    <text evidence="8">Possesses an unusual extended V-shaped dimeric structure with each monomer consisting of three distinct domains arranged along a curved 'spinal' alpha-helix. The N-terminal catalytic domain specifically recognizes the glutamate moiety of the substrate. The second domain is the NADPH-binding domain, and the third C-terminal domain is responsible for dimerization.</text>
</comment>
<comment type="pathway">
    <text evidence="1 8 13">Porphyrin-containing compound metabolism; protoporphyrin-IX biosynthesis; 5-aminolevulinate from L-glutamyl-tRNA(Glu): step 1/2.</text>
</comment>
<evidence type="ECO:0000256" key="7">
    <source>
        <dbReference type="ARBA" id="ARBA00047464"/>
    </source>
</evidence>
<evidence type="ECO:0000313" key="18">
    <source>
        <dbReference type="Proteomes" id="UP000501747"/>
    </source>
</evidence>
<dbReference type="InterPro" id="IPR015895">
    <property type="entry name" value="4pyrrol_synth_GluRdtase_N"/>
</dbReference>
<comment type="similarity">
    <text evidence="2 8 13">Belongs to the glutamyl-tRNA reductase family.</text>
</comment>
<keyword evidence="18" id="KW-1185">Reference proteome</keyword>
<dbReference type="GO" id="GO:0008883">
    <property type="term" value="F:glutamyl-tRNA reductase activity"/>
    <property type="evidence" value="ECO:0007669"/>
    <property type="project" value="UniProtKB-UniRule"/>
</dbReference>
<accession>A0A6G8AUA8</accession>
<evidence type="ECO:0000256" key="12">
    <source>
        <dbReference type="PIRSR" id="PIRSR000445-4"/>
    </source>
</evidence>
<dbReference type="AlphaFoldDB" id="A0A6G8AUA8"/>
<dbReference type="Pfam" id="PF01488">
    <property type="entry name" value="Shikimate_DH"/>
    <property type="match status" value="1"/>
</dbReference>
<dbReference type="InterPro" id="IPR018214">
    <property type="entry name" value="GluRdtase_CS"/>
</dbReference>
<reference evidence="17 18" key="1">
    <citation type="submission" date="2020-03" db="EMBL/GenBank/DDBJ databases">
        <title>Vagococcus sp. nov., isolated from beetles.</title>
        <authorList>
            <person name="Hyun D.-W."/>
            <person name="Bae J.-W."/>
        </authorList>
    </citation>
    <scope>NUCLEOTIDE SEQUENCE [LARGE SCALE GENOMIC DNA]</scope>
    <source>
        <strain evidence="17 18">HDW17B</strain>
    </source>
</reference>
<organism evidence="17 18">
    <name type="scientific">Vagococcus hydrophili</name>
    <dbReference type="NCBI Taxonomy" id="2714947"/>
    <lineage>
        <taxon>Bacteria</taxon>
        <taxon>Bacillati</taxon>
        <taxon>Bacillota</taxon>
        <taxon>Bacilli</taxon>
        <taxon>Lactobacillales</taxon>
        <taxon>Enterococcaceae</taxon>
        <taxon>Vagococcus</taxon>
    </lineage>
</organism>
<dbReference type="CDD" id="cd05213">
    <property type="entry name" value="NAD_bind_Glutamyl_tRNA_reduct"/>
    <property type="match status" value="1"/>
</dbReference>
<dbReference type="SUPFAM" id="SSF69075">
    <property type="entry name" value="Glutamyl tRNA-reductase dimerization domain"/>
    <property type="match status" value="1"/>
</dbReference>
<protein>
    <recommendedName>
        <fullName evidence="3 8">Glutamyl-tRNA reductase</fullName>
        <shortName evidence="8">GluTR</shortName>
        <ecNumber evidence="3 8">1.2.1.70</ecNumber>
    </recommendedName>
</protein>
<keyword evidence="6 8" id="KW-0627">Porphyrin biosynthesis</keyword>
<dbReference type="InterPro" id="IPR036291">
    <property type="entry name" value="NAD(P)-bd_dom_sf"/>
</dbReference>
<keyword evidence="5 8" id="KW-0560">Oxidoreductase</keyword>
<evidence type="ECO:0000256" key="9">
    <source>
        <dbReference type="PIRSR" id="PIRSR000445-1"/>
    </source>
</evidence>
<evidence type="ECO:0000256" key="10">
    <source>
        <dbReference type="PIRSR" id="PIRSR000445-2"/>
    </source>
</evidence>
<dbReference type="GO" id="GO:0019353">
    <property type="term" value="P:protoporphyrinogen IX biosynthetic process from glutamate"/>
    <property type="evidence" value="ECO:0007669"/>
    <property type="project" value="TreeGrafter"/>
</dbReference>
<evidence type="ECO:0000256" key="3">
    <source>
        <dbReference type="ARBA" id="ARBA00012970"/>
    </source>
</evidence>
<evidence type="ECO:0000256" key="11">
    <source>
        <dbReference type="PIRSR" id="PIRSR000445-3"/>
    </source>
</evidence>
<dbReference type="NCBIfam" id="TIGR01035">
    <property type="entry name" value="hemA"/>
    <property type="match status" value="1"/>
</dbReference>
<evidence type="ECO:0000256" key="1">
    <source>
        <dbReference type="ARBA" id="ARBA00005059"/>
    </source>
</evidence>
<dbReference type="PIRSF" id="PIRSF000445">
    <property type="entry name" value="4pyrrol_synth_GluRdtase"/>
    <property type="match status" value="1"/>
</dbReference>
<name>A0A6G8AUA8_9ENTE</name>
<dbReference type="HAMAP" id="MF_00087">
    <property type="entry name" value="Glu_tRNA_reductase"/>
    <property type="match status" value="1"/>
</dbReference>
<comment type="catalytic activity">
    <reaction evidence="7 8 13">
        <text>(S)-4-amino-5-oxopentanoate + tRNA(Glu) + NADP(+) = L-glutamyl-tRNA(Glu) + NADPH + H(+)</text>
        <dbReference type="Rhea" id="RHEA:12344"/>
        <dbReference type="Rhea" id="RHEA-COMP:9663"/>
        <dbReference type="Rhea" id="RHEA-COMP:9680"/>
        <dbReference type="ChEBI" id="CHEBI:15378"/>
        <dbReference type="ChEBI" id="CHEBI:57501"/>
        <dbReference type="ChEBI" id="CHEBI:57783"/>
        <dbReference type="ChEBI" id="CHEBI:58349"/>
        <dbReference type="ChEBI" id="CHEBI:78442"/>
        <dbReference type="ChEBI" id="CHEBI:78520"/>
        <dbReference type="EC" id="1.2.1.70"/>
    </reaction>
</comment>
<comment type="miscellaneous">
    <text evidence="8">During catalysis, the active site Cys acts as a nucleophile attacking the alpha-carbonyl group of tRNA-bound glutamate with the formation of a thioester intermediate between enzyme and glutamate, and the concomitant release of tRNA(Glu). The thioester intermediate is finally reduced by direct hydride transfer from NADPH, to form the product GSA.</text>
</comment>
<feature type="binding site" evidence="8 10">
    <location>
        <position position="120"/>
    </location>
    <ligand>
        <name>substrate</name>
    </ligand>
</feature>
<dbReference type="SUPFAM" id="SSF51735">
    <property type="entry name" value="NAD(P)-binding Rossmann-fold domains"/>
    <property type="match status" value="1"/>
</dbReference>
<dbReference type="FunFam" id="3.30.460.30:FF:000001">
    <property type="entry name" value="Glutamyl-tRNA reductase"/>
    <property type="match status" value="1"/>
</dbReference>
<dbReference type="Gene3D" id="3.40.50.720">
    <property type="entry name" value="NAD(P)-binding Rossmann-like Domain"/>
    <property type="match status" value="1"/>
</dbReference>
<dbReference type="GO" id="GO:0050661">
    <property type="term" value="F:NADP binding"/>
    <property type="evidence" value="ECO:0007669"/>
    <property type="project" value="InterPro"/>
</dbReference>
<feature type="site" description="Important for activity" evidence="8 12">
    <location>
        <position position="99"/>
    </location>
</feature>
<dbReference type="PANTHER" id="PTHR43013">
    <property type="entry name" value="GLUTAMYL-TRNA REDUCTASE"/>
    <property type="match status" value="1"/>
</dbReference>
<evidence type="ECO:0000259" key="15">
    <source>
        <dbReference type="Pfam" id="PF01488"/>
    </source>
</evidence>
<dbReference type="PANTHER" id="PTHR43013:SF1">
    <property type="entry name" value="GLUTAMYL-TRNA REDUCTASE"/>
    <property type="match status" value="1"/>
</dbReference>
<dbReference type="InterPro" id="IPR000343">
    <property type="entry name" value="4pyrrol_synth_GluRdtase"/>
</dbReference>
<dbReference type="InterPro" id="IPR036343">
    <property type="entry name" value="GluRdtase_N_sf"/>
</dbReference>
<feature type="binding site" evidence="8 10">
    <location>
        <position position="109"/>
    </location>
    <ligand>
        <name>substrate</name>
    </ligand>
</feature>
<gene>
    <name evidence="8" type="primary">hemA</name>
    <name evidence="17" type="ORF">G7082_09145</name>
</gene>
<dbReference type="KEGG" id="vhy:G7082_09145"/>
<dbReference type="EMBL" id="CP049887">
    <property type="protein sequence ID" value="QIL48658.1"/>
    <property type="molecule type" value="Genomic_DNA"/>
</dbReference>
<evidence type="ECO:0000259" key="14">
    <source>
        <dbReference type="Pfam" id="PF00745"/>
    </source>
</evidence>
<feature type="domain" description="Tetrapyrrole biosynthesis glutamyl-tRNA reductase dimerisation" evidence="14">
    <location>
        <begin position="323"/>
        <end position="418"/>
    </location>
</feature>
<feature type="domain" description="Glutamyl-tRNA reductase N-terminal" evidence="16">
    <location>
        <begin position="6"/>
        <end position="154"/>
    </location>
</feature>
<evidence type="ECO:0000256" key="5">
    <source>
        <dbReference type="ARBA" id="ARBA00023002"/>
    </source>
</evidence>
<dbReference type="PROSITE" id="PS00747">
    <property type="entry name" value="GLUTR"/>
    <property type="match status" value="1"/>
</dbReference>
<keyword evidence="4 8" id="KW-0521">NADP</keyword>
<dbReference type="Pfam" id="PF00745">
    <property type="entry name" value="GlutR_dimer"/>
    <property type="match status" value="1"/>
</dbReference>
<evidence type="ECO:0000256" key="4">
    <source>
        <dbReference type="ARBA" id="ARBA00022857"/>
    </source>
</evidence>
<dbReference type="InterPro" id="IPR006151">
    <property type="entry name" value="Shikm_DH/Glu-tRNA_Rdtase"/>
</dbReference>
<evidence type="ECO:0000256" key="6">
    <source>
        <dbReference type="ARBA" id="ARBA00023244"/>
    </source>
</evidence>
<dbReference type="InterPro" id="IPR015896">
    <property type="entry name" value="4pyrrol_synth_GluRdtase_dimer"/>
</dbReference>
<sequence length="434" mass="50015">MHLLYVGLTYKNTPVRLRERATFLNQDIKLANQQLFRTKSILENVIISTCNRTELYVVVDQLHTGKYYTKHFLADFFDLPVEELEAHLSFKEDDEVLEHIFRLGCGLDSAVLGETQILGQLKKSFLEAQKAETTGTIFNKLFNEVIHFAKKMHSTYKFNEISSSLSQSALQIANEEYQDLSDKHLFVIGAGQMSELVIKNLKNFELEKVSVFNRTIENAKKLGQHTTFEMNYYPLEELTANLNQADILITAVSSQEPLMTKQILDEVNLNKNLLLFDLGLPRNINPHCQLVENVTLYNVDSIGERINRGEKKRQELMLEVAEEVKLAVASFKEWEKQLGIIPVITELRIKTLEAEESALKSLQSKLPDLSEREVKIIRKHMKSIVNQSLRTPIREIKELSTEENALYDIQLFKRIFGIELKEENDCEANYSSRN</sequence>
<dbReference type="RefSeq" id="WP_166034794.1">
    <property type="nucleotide sequence ID" value="NZ_CP049887.1"/>
</dbReference>
<evidence type="ECO:0000259" key="16">
    <source>
        <dbReference type="Pfam" id="PF05201"/>
    </source>
</evidence>
<dbReference type="UniPathway" id="UPA00251">
    <property type="reaction ID" value="UER00316"/>
</dbReference>
<comment type="function">
    <text evidence="8">Catalyzes the NADPH-dependent reduction of glutamyl-tRNA(Glu) to glutamate 1-semialdehyde (GSA).</text>
</comment>
<feature type="binding site" evidence="8 10">
    <location>
        <begin position="114"/>
        <end position="116"/>
    </location>
    <ligand>
        <name>substrate</name>
    </ligand>
</feature>
<dbReference type="Gene3D" id="3.30.460.30">
    <property type="entry name" value="Glutamyl-tRNA reductase, N-terminal domain"/>
    <property type="match status" value="1"/>
</dbReference>
<feature type="active site" description="Nucleophile" evidence="8 9">
    <location>
        <position position="50"/>
    </location>
</feature>
<dbReference type="SUPFAM" id="SSF69742">
    <property type="entry name" value="Glutamyl tRNA-reductase catalytic, N-terminal domain"/>
    <property type="match status" value="1"/>
</dbReference>
<evidence type="ECO:0000256" key="13">
    <source>
        <dbReference type="RuleBase" id="RU000584"/>
    </source>
</evidence>